<sequence length="291" mass="34447">MEDILRPIYQERASQSDTLGILKIEKKHKIATLTDTFDVILLMVVKEQGNPVFIKHYQYEGKKAALHIVEERQLQEWLLLGSNRKIVEWLYEGKILFDRNEYMEKLRTELQDFPFYGRKIKIGLEFAKLIRRYLDGKDFFENGHYLDAYNHIVHSLHHLGRLAIIEDGFHPELTVWNQVKQIEPEIFKLYEELVKSEESIEKRLELLFLASEFLIYSRSSVGAAHLLEVLENHPQWSIEEISSHPEIVHYGVDLGIFLEYLIEKDFIETVDVETKGQGIYHRCYQVKQKKN</sequence>
<evidence type="ECO:0000313" key="5">
    <source>
        <dbReference type="Proteomes" id="UP000676456"/>
    </source>
</evidence>
<proteinExistence type="predicted"/>
<dbReference type="EMBL" id="JAGYPN010000004">
    <property type="protein sequence ID" value="MBS4224787.1"/>
    <property type="molecule type" value="Genomic_DNA"/>
</dbReference>
<comment type="caution">
    <text evidence="4">The sequence shown here is derived from an EMBL/GenBank/DDBJ whole genome shotgun (WGS) entry which is preliminary data.</text>
</comment>
<dbReference type="Gene3D" id="1.20.120.330">
    <property type="entry name" value="Nucleotidyltransferases domain 2"/>
    <property type="match status" value="1"/>
</dbReference>
<dbReference type="InterPro" id="IPR054515">
    <property type="entry name" value="YgxA-like_substrate-bd"/>
</dbReference>
<organism evidence="4 5">
    <name type="scientific">Lederbergia citrea</name>
    <dbReference type="NCBI Taxonomy" id="2833581"/>
    <lineage>
        <taxon>Bacteria</taxon>
        <taxon>Bacillati</taxon>
        <taxon>Bacillota</taxon>
        <taxon>Bacilli</taxon>
        <taxon>Bacillales</taxon>
        <taxon>Bacillaceae</taxon>
        <taxon>Lederbergia</taxon>
    </lineage>
</organism>
<evidence type="ECO:0000259" key="3">
    <source>
        <dbReference type="Pfam" id="PF22339"/>
    </source>
</evidence>
<dbReference type="InterPro" id="IPR036388">
    <property type="entry name" value="WH-like_DNA-bd_sf"/>
</dbReference>
<dbReference type="InterPro" id="IPR029348">
    <property type="entry name" value="NTF-like"/>
</dbReference>
<feature type="domain" description="YgxA-like substrate binding" evidence="3">
    <location>
        <begin position="119"/>
        <end position="218"/>
    </location>
</feature>
<dbReference type="Pfam" id="PF22339">
    <property type="entry name" value="YgxA-like_sub_bind"/>
    <property type="match status" value="1"/>
</dbReference>
<reference evidence="4 5" key="1">
    <citation type="submission" date="2021-05" db="EMBL/GenBank/DDBJ databases">
        <title>Novel Bacillus species.</title>
        <authorList>
            <person name="Liu G."/>
        </authorList>
    </citation>
    <scope>NUCLEOTIDE SEQUENCE [LARGE SCALE GENOMIC DNA]</scope>
    <source>
        <strain evidence="4 5">FJAT-49682</strain>
    </source>
</reference>
<feature type="domain" description="Nucleotidyltransferase-like" evidence="1">
    <location>
        <begin position="1"/>
        <end position="118"/>
    </location>
</feature>
<dbReference type="Pfam" id="PF14540">
    <property type="entry name" value="NTF-like"/>
    <property type="match status" value="1"/>
</dbReference>
<name>A0A942Z700_9BACI</name>
<dbReference type="Gene3D" id="1.10.10.10">
    <property type="entry name" value="Winged helix-like DNA-binding domain superfamily/Winged helix DNA-binding domain"/>
    <property type="match status" value="1"/>
</dbReference>
<dbReference type="Pfam" id="PF18576">
    <property type="entry name" value="HTH_52"/>
    <property type="match status" value="1"/>
</dbReference>
<evidence type="ECO:0008006" key="6">
    <source>
        <dbReference type="Google" id="ProtNLM"/>
    </source>
</evidence>
<accession>A0A942Z700</accession>
<evidence type="ECO:0000259" key="2">
    <source>
        <dbReference type="Pfam" id="PF18576"/>
    </source>
</evidence>
<feature type="domain" description="YgxA-like helix-turn-helix" evidence="2">
    <location>
        <begin position="224"/>
        <end position="286"/>
    </location>
</feature>
<dbReference type="Gene3D" id="3.30.460.10">
    <property type="entry name" value="Beta Polymerase, domain 2"/>
    <property type="match status" value="1"/>
</dbReference>
<protein>
    <recommendedName>
        <fullName evidence="6">Nucleotidyltransferase-like protein</fullName>
    </recommendedName>
</protein>
<dbReference type="RefSeq" id="WP_213099813.1">
    <property type="nucleotide sequence ID" value="NZ_JAGYPH010000004.1"/>
</dbReference>
<dbReference type="InterPro" id="IPR043519">
    <property type="entry name" value="NT_sf"/>
</dbReference>
<evidence type="ECO:0000259" key="1">
    <source>
        <dbReference type="Pfam" id="PF14540"/>
    </source>
</evidence>
<keyword evidence="5" id="KW-1185">Reference proteome</keyword>
<evidence type="ECO:0000313" key="4">
    <source>
        <dbReference type="EMBL" id="MBS4224787.1"/>
    </source>
</evidence>
<dbReference type="InterPro" id="IPR041143">
    <property type="entry name" value="YgxA_HTH"/>
</dbReference>
<gene>
    <name evidence="4" type="ORF">KHA91_18910</name>
</gene>
<dbReference type="Proteomes" id="UP000676456">
    <property type="component" value="Unassembled WGS sequence"/>
</dbReference>
<dbReference type="AlphaFoldDB" id="A0A942Z700"/>